<organism evidence="1 2">
    <name type="scientific">Paraburkholderia edwinii</name>
    <dbReference type="NCBI Taxonomy" id="2861782"/>
    <lineage>
        <taxon>Bacteria</taxon>
        <taxon>Pseudomonadati</taxon>
        <taxon>Pseudomonadota</taxon>
        <taxon>Betaproteobacteria</taxon>
        <taxon>Burkholderiales</taxon>
        <taxon>Burkholderiaceae</taxon>
        <taxon>Paraburkholderia</taxon>
    </lineage>
</organism>
<dbReference type="InterPro" id="IPR029060">
    <property type="entry name" value="PIN-like_dom_sf"/>
</dbReference>
<dbReference type="RefSeq" id="WP_219798515.1">
    <property type="nucleotide sequence ID" value="NZ_CP080095.1"/>
</dbReference>
<name>A0ABX8UQ77_9BURK</name>
<accession>A0ABX8UQ77</accession>
<sequence>MQAFDASSMIYAWDNYPIDQFPRLWAWMANEVASQRLAMAVVAMEEVGHKAPECLAWIKDQGACRLEISGGVLAEAMRIKALMGIVDDRYSPKGVDENDLLIIAAAKVNGRELISNEARQLALPLDIAKCKIPAVCGMDGVQWPCLDFLDYIKRSQAVYG</sequence>
<proteinExistence type="predicted"/>
<evidence type="ECO:0000313" key="1">
    <source>
        <dbReference type="EMBL" id="QYD69144.1"/>
    </source>
</evidence>
<dbReference type="Pfam" id="PF14367">
    <property type="entry name" value="DUF4411"/>
    <property type="match status" value="1"/>
</dbReference>
<evidence type="ECO:0000313" key="2">
    <source>
        <dbReference type="Proteomes" id="UP000826462"/>
    </source>
</evidence>
<protein>
    <submittedName>
        <fullName evidence="1">DUF4411 family protein</fullName>
    </submittedName>
</protein>
<reference evidence="1 2" key="1">
    <citation type="submission" date="2021-07" db="EMBL/GenBank/DDBJ databases">
        <title>Paraburkholderia edwinii protects Aspergillus sp. from phenazines by acting as a toxin sponge.</title>
        <authorList>
            <person name="Dahlstrom K.M."/>
            <person name="Newman D.K."/>
        </authorList>
    </citation>
    <scope>NUCLEOTIDE SEQUENCE [LARGE SCALE GENOMIC DNA]</scope>
    <source>
        <strain evidence="1 2">Pe01</strain>
    </source>
</reference>
<gene>
    <name evidence="1" type="ORF">KZJ38_01735</name>
</gene>
<dbReference type="SUPFAM" id="SSF88723">
    <property type="entry name" value="PIN domain-like"/>
    <property type="match status" value="1"/>
</dbReference>
<keyword evidence="2" id="KW-1185">Reference proteome</keyword>
<dbReference type="InterPro" id="IPR016541">
    <property type="entry name" value="UCP008505"/>
</dbReference>
<dbReference type="Proteomes" id="UP000826462">
    <property type="component" value="Chromosome 1"/>
</dbReference>
<dbReference type="EMBL" id="CP080095">
    <property type="protein sequence ID" value="QYD69144.1"/>
    <property type="molecule type" value="Genomic_DNA"/>
</dbReference>